<dbReference type="InterPro" id="IPR036291">
    <property type="entry name" value="NAD(P)-bd_dom_sf"/>
</dbReference>
<gene>
    <name evidence="4" type="ORF">GCM10023082_54540</name>
</gene>
<evidence type="ECO:0000256" key="3">
    <source>
        <dbReference type="RuleBase" id="RU000363"/>
    </source>
</evidence>
<keyword evidence="5" id="KW-1185">Reference proteome</keyword>
<accession>A0ABP7G1T3</accession>
<dbReference type="Pfam" id="PF00106">
    <property type="entry name" value="adh_short"/>
    <property type="match status" value="1"/>
</dbReference>
<dbReference type="Proteomes" id="UP001499884">
    <property type="component" value="Unassembled WGS sequence"/>
</dbReference>
<dbReference type="PANTHER" id="PTHR44196:SF1">
    <property type="entry name" value="DEHYDROGENASE_REDUCTASE SDR FAMILY MEMBER 7B"/>
    <property type="match status" value="1"/>
</dbReference>
<dbReference type="PROSITE" id="PS00061">
    <property type="entry name" value="ADH_SHORT"/>
    <property type="match status" value="1"/>
</dbReference>
<keyword evidence="2" id="KW-0560">Oxidoreductase</keyword>
<comment type="caution">
    <text evidence="4">The sequence shown here is derived from an EMBL/GenBank/DDBJ whole genome shotgun (WGS) entry which is preliminary data.</text>
</comment>
<dbReference type="PANTHER" id="PTHR44196">
    <property type="entry name" value="DEHYDROGENASE/REDUCTASE SDR FAMILY MEMBER 7B"/>
    <property type="match status" value="1"/>
</dbReference>
<evidence type="ECO:0000313" key="5">
    <source>
        <dbReference type="Proteomes" id="UP001499884"/>
    </source>
</evidence>
<dbReference type="Gene3D" id="3.40.50.720">
    <property type="entry name" value="NAD(P)-binding Rossmann-like Domain"/>
    <property type="match status" value="1"/>
</dbReference>
<reference evidence="5" key="1">
    <citation type="journal article" date="2019" name="Int. J. Syst. Evol. Microbiol.">
        <title>The Global Catalogue of Microorganisms (GCM) 10K type strain sequencing project: providing services to taxonomists for standard genome sequencing and annotation.</title>
        <authorList>
            <consortium name="The Broad Institute Genomics Platform"/>
            <consortium name="The Broad Institute Genome Sequencing Center for Infectious Disease"/>
            <person name="Wu L."/>
            <person name="Ma J."/>
        </authorList>
    </citation>
    <scope>NUCLEOTIDE SEQUENCE [LARGE SCALE GENOMIC DNA]</scope>
    <source>
        <strain evidence="5">JCM 30846</strain>
    </source>
</reference>
<dbReference type="InterPro" id="IPR020904">
    <property type="entry name" value="Sc_DH/Rdtase_CS"/>
</dbReference>
<name>A0ABP7G1T3_9ACTN</name>
<proteinExistence type="inferred from homology"/>
<dbReference type="EMBL" id="BAABEP010000055">
    <property type="protein sequence ID" value="GAA3751803.1"/>
    <property type="molecule type" value="Genomic_DNA"/>
</dbReference>
<evidence type="ECO:0000256" key="1">
    <source>
        <dbReference type="ARBA" id="ARBA00006484"/>
    </source>
</evidence>
<organism evidence="4 5">
    <name type="scientific">Streptomyces tremellae</name>
    <dbReference type="NCBI Taxonomy" id="1124239"/>
    <lineage>
        <taxon>Bacteria</taxon>
        <taxon>Bacillati</taxon>
        <taxon>Actinomycetota</taxon>
        <taxon>Actinomycetes</taxon>
        <taxon>Kitasatosporales</taxon>
        <taxon>Streptomycetaceae</taxon>
        <taxon>Streptomyces</taxon>
    </lineage>
</organism>
<dbReference type="PRINTS" id="PR00080">
    <property type="entry name" value="SDRFAMILY"/>
</dbReference>
<protein>
    <recommendedName>
        <fullName evidence="6">DltE</fullName>
    </recommendedName>
</protein>
<dbReference type="InterPro" id="IPR002347">
    <property type="entry name" value="SDR_fam"/>
</dbReference>
<evidence type="ECO:0000313" key="4">
    <source>
        <dbReference type="EMBL" id="GAA3751803.1"/>
    </source>
</evidence>
<dbReference type="SUPFAM" id="SSF51735">
    <property type="entry name" value="NAD(P)-binding Rossmann-fold domains"/>
    <property type="match status" value="1"/>
</dbReference>
<evidence type="ECO:0000256" key="2">
    <source>
        <dbReference type="ARBA" id="ARBA00023002"/>
    </source>
</evidence>
<dbReference type="PRINTS" id="PR00081">
    <property type="entry name" value="GDHRDH"/>
</dbReference>
<evidence type="ECO:0008006" key="6">
    <source>
        <dbReference type="Google" id="ProtNLM"/>
    </source>
</evidence>
<sequence>MLVTGGSSGIGLGLAERHLAAGHRVMITGRGPGRLAAAAERLPGIETFTNDIATPEGRRRLAEHVRRAMPELDTLINNAGIQRRVGIASDRPPWGEAQNEIDVLFAAPVHLSQLLVPQLLAHGRPGVLVNVTSGGAFFPQPFAPLYSAAKAALHSYTVNLRHALEATPVDVVELIPPAVATELAGPGRAHGAGLDAFCDAVFPLLDGSRAEVGFGPTATPDFTEQRAAERRAFEAMSGRFTVPVYRPDGRVADRRSSAFGR</sequence>
<comment type="similarity">
    <text evidence="1 3">Belongs to the short-chain dehydrogenases/reductases (SDR) family.</text>
</comment>